<dbReference type="EMBL" id="CP028102">
    <property type="protein sequence ID" value="AVQ19367.1"/>
    <property type="molecule type" value="Genomic_DNA"/>
</dbReference>
<organism evidence="3 4">
    <name type="scientific">Fusobacterium mortiferum ATCC 9817</name>
    <dbReference type="NCBI Taxonomy" id="469616"/>
    <lineage>
        <taxon>Bacteria</taxon>
        <taxon>Fusobacteriati</taxon>
        <taxon>Fusobacteriota</taxon>
        <taxon>Fusobacteriia</taxon>
        <taxon>Fusobacteriales</taxon>
        <taxon>Fusobacteriaceae</taxon>
        <taxon>Fusobacterium</taxon>
    </lineage>
</organism>
<keyword evidence="4" id="KW-1185">Reference proteome</keyword>
<evidence type="ECO:0000259" key="2">
    <source>
        <dbReference type="PROSITE" id="PS50110"/>
    </source>
</evidence>
<accession>A0ABM6TY36</accession>
<dbReference type="SUPFAM" id="SSF52172">
    <property type="entry name" value="CheY-like"/>
    <property type="match status" value="1"/>
</dbReference>
<dbReference type="Gene3D" id="3.40.50.2300">
    <property type="match status" value="1"/>
</dbReference>
<reference evidence="4" key="1">
    <citation type="journal article" date="2018" name="MSphere">
        <title>Fusobacterium Genomics Using MinION and Illumina Sequencing Enables Genome Completion and Correction.</title>
        <authorList>
            <person name="Todd S.M."/>
            <person name="Settlage R.E."/>
            <person name="Lahmers K.K."/>
            <person name="Slade D.J."/>
        </authorList>
    </citation>
    <scope>NUCLEOTIDE SEQUENCE [LARGE SCALE GENOMIC DNA]</scope>
    <source>
        <strain evidence="4">ATCC 9817</strain>
    </source>
</reference>
<evidence type="ECO:0000256" key="1">
    <source>
        <dbReference type="PROSITE-ProRule" id="PRU00169"/>
    </source>
</evidence>
<evidence type="ECO:0000313" key="3">
    <source>
        <dbReference type="EMBL" id="AVQ19367.1"/>
    </source>
</evidence>
<evidence type="ECO:0000313" key="4">
    <source>
        <dbReference type="Proteomes" id="UP000240258"/>
    </source>
</evidence>
<sequence length="346" mass="39908">MRILIIEDDDEACKIYEEEIQGYNETNNKNITSIIKKNKEDGLKSVNEEDFDAVIVDLNLGSGEEAGGNEIIKKIFNEKRVPIYIVSGTPDAYEEIEELSDKKLLLRKITRGEVDIITILDDLLKLYDTGLTKILNRKGILDKIMDEIFLKYSENLVTNLQKNNELDSVEKENIMSRFCATIISEKLKHLSPKYHPCEIYFTPPLKKELTTGDILIEKSSGKKRIVLTPACDLEVRANGKRKVDSVLIVGIESIDDIYQNNNPNNKEKENIKKLLQSKNYKNYYEYLPINNEEGQAINFSDLVCLPITEINEYYDRESSLNETFLKEIIFNFSQYYGRQGIPEIHK</sequence>
<name>A0ABM6TY36_FUSMR</name>
<dbReference type="PROSITE" id="PS50110">
    <property type="entry name" value="RESPONSE_REGULATORY"/>
    <property type="match status" value="1"/>
</dbReference>
<dbReference type="InterPro" id="IPR011006">
    <property type="entry name" value="CheY-like_superfamily"/>
</dbReference>
<dbReference type="GeneID" id="62763824"/>
<gene>
    <name evidence="3" type="ORF">C4N19_09800</name>
</gene>
<dbReference type="InterPro" id="IPR001789">
    <property type="entry name" value="Sig_transdc_resp-reg_receiver"/>
</dbReference>
<feature type="modified residue" description="4-aspartylphosphate" evidence="1">
    <location>
        <position position="57"/>
    </location>
</feature>
<feature type="domain" description="Response regulatory" evidence="2">
    <location>
        <begin position="2"/>
        <end position="123"/>
    </location>
</feature>
<keyword evidence="1" id="KW-0597">Phosphoprotein</keyword>
<proteinExistence type="predicted"/>
<dbReference type="RefSeq" id="WP_005885395.1">
    <property type="nucleotide sequence ID" value="NZ_CP028102.1"/>
</dbReference>
<dbReference type="Proteomes" id="UP000240258">
    <property type="component" value="Chromosome"/>
</dbReference>
<protein>
    <submittedName>
        <fullName evidence="3">Response regulator</fullName>
    </submittedName>
</protein>